<dbReference type="SUPFAM" id="SSF55874">
    <property type="entry name" value="ATPase domain of HSP90 chaperone/DNA topoisomerase II/histidine kinase"/>
    <property type="match status" value="1"/>
</dbReference>
<dbReference type="SMART" id="SM00387">
    <property type="entry name" value="HATPase_c"/>
    <property type="match status" value="1"/>
</dbReference>
<dbReference type="GO" id="GO:0000155">
    <property type="term" value="F:phosphorelay sensor kinase activity"/>
    <property type="evidence" value="ECO:0007669"/>
    <property type="project" value="InterPro"/>
</dbReference>
<reference evidence="17" key="1">
    <citation type="submission" date="2019-03" db="EMBL/GenBank/DDBJ databases">
        <title>Lake Tanganyika Metagenome-Assembled Genomes (MAGs).</title>
        <authorList>
            <person name="Tran P."/>
        </authorList>
    </citation>
    <scope>NUCLEOTIDE SEQUENCE</scope>
    <source>
        <strain evidence="17">K_DeepCast_150m_m2_040</strain>
    </source>
</reference>
<dbReference type="CDD" id="cd00130">
    <property type="entry name" value="PAS"/>
    <property type="match status" value="1"/>
</dbReference>
<evidence type="ECO:0000259" key="14">
    <source>
        <dbReference type="PROSITE" id="PS50109"/>
    </source>
</evidence>
<evidence type="ECO:0000256" key="8">
    <source>
        <dbReference type="ARBA" id="ARBA00022777"/>
    </source>
</evidence>
<dbReference type="CDD" id="cd06225">
    <property type="entry name" value="HAMP"/>
    <property type="match status" value="1"/>
</dbReference>
<evidence type="ECO:0000256" key="2">
    <source>
        <dbReference type="ARBA" id="ARBA00004141"/>
    </source>
</evidence>
<dbReference type="PANTHER" id="PTHR42878:SF7">
    <property type="entry name" value="SENSOR HISTIDINE KINASE GLRK"/>
    <property type="match status" value="1"/>
</dbReference>
<dbReference type="Proteomes" id="UP000779900">
    <property type="component" value="Unassembled WGS sequence"/>
</dbReference>
<dbReference type="InterPro" id="IPR003661">
    <property type="entry name" value="HisK_dim/P_dom"/>
</dbReference>
<dbReference type="PANTHER" id="PTHR42878">
    <property type="entry name" value="TWO-COMPONENT HISTIDINE KINASE"/>
    <property type="match status" value="1"/>
</dbReference>
<dbReference type="SUPFAM" id="SSF158472">
    <property type="entry name" value="HAMP domain-like"/>
    <property type="match status" value="1"/>
</dbReference>
<dbReference type="Pfam" id="PF02518">
    <property type="entry name" value="HATPase_c"/>
    <property type="match status" value="1"/>
</dbReference>
<protein>
    <recommendedName>
        <fullName evidence="3">histidine kinase</fullName>
        <ecNumber evidence="3">2.7.13.3</ecNumber>
    </recommendedName>
</protein>
<dbReference type="InterPro" id="IPR036097">
    <property type="entry name" value="HisK_dim/P_sf"/>
</dbReference>
<dbReference type="InterPro" id="IPR003660">
    <property type="entry name" value="HAMP_dom"/>
</dbReference>
<evidence type="ECO:0000256" key="13">
    <source>
        <dbReference type="SAM" id="Phobius"/>
    </source>
</evidence>
<evidence type="ECO:0000256" key="9">
    <source>
        <dbReference type="ARBA" id="ARBA00022840"/>
    </source>
</evidence>
<dbReference type="PROSITE" id="PS50112">
    <property type="entry name" value="PAS"/>
    <property type="match status" value="1"/>
</dbReference>
<evidence type="ECO:0000256" key="6">
    <source>
        <dbReference type="ARBA" id="ARBA00022692"/>
    </source>
</evidence>
<organism evidence="17 18">
    <name type="scientific">candidate division WOR-3 bacterium</name>
    <dbReference type="NCBI Taxonomy" id="2052148"/>
    <lineage>
        <taxon>Bacteria</taxon>
        <taxon>Bacteria division WOR-3</taxon>
    </lineage>
</organism>
<keyword evidence="10 13" id="KW-1133">Transmembrane helix</keyword>
<evidence type="ECO:0000256" key="7">
    <source>
        <dbReference type="ARBA" id="ARBA00022741"/>
    </source>
</evidence>
<keyword evidence="5" id="KW-0808">Transferase</keyword>
<sequence>MKRYILLRLLALQLAIVIVLLVAGLAARGTRHNTILWVTAAVVTVATGAVSYLVARSTVRPLRDLTAAFRRLSAGDFDVRVLPAKRGRLRELGDDFNQMVFRTKTLVDELRQQREALDAIVASIQEGLAVVDGQGRIVLANASFRRLAGESKIEGRYYWEIIREPDFVELVRSVTAGAPLATRQIEIADRIYACSANYLATAQQVVLTLHDDTEVARAAQMKKDFVQNVSHELRTPLTAIKGFAETMEATIDNGSRPYLETIIRNTDRLVSLVQDLLTLSELEERGAGLQLEDVDLRAIAAQMLPLFDKAAKDKGLELKLSLSGDGVPLRADRFKLEQVFINLLDNAVKYTDKGEVELAISREDGKIVIEVRDTGPGIAAEHLPRLFERFYVVDKGRSRRLGGTGLGLSIVKHIVLLHSGDISVRSTPGAGTAFTISLPIGTT</sequence>
<feature type="domain" description="HAMP" evidence="16">
    <location>
        <begin position="56"/>
        <end position="108"/>
    </location>
</feature>
<evidence type="ECO:0000259" key="15">
    <source>
        <dbReference type="PROSITE" id="PS50112"/>
    </source>
</evidence>
<dbReference type="GO" id="GO:0000156">
    <property type="term" value="F:phosphorelay response regulator activity"/>
    <property type="evidence" value="ECO:0007669"/>
    <property type="project" value="TreeGrafter"/>
</dbReference>
<dbReference type="InterPro" id="IPR035965">
    <property type="entry name" value="PAS-like_dom_sf"/>
</dbReference>
<evidence type="ECO:0000256" key="12">
    <source>
        <dbReference type="ARBA" id="ARBA00023136"/>
    </source>
</evidence>
<dbReference type="SMART" id="SM00091">
    <property type="entry name" value="PAS"/>
    <property type="match status" value="1"/>
</dbReference>
<feature type="domain" description="Histidine kinase" evidence="14">
    <location>
        <begin position="228"/>
        <end position="442"/>
    </location>
</feature>
<dbReference type="PROSITE" id="PS50109">
    <property type="entry name" value="HIS_KIN"/>
    <property type="match status" value="1"/>
</dbReference>
<evidence type="ECO:0000256" key="10">
    <source>
        <dbReference type="ARBA" id="ARBA00022989"/>
    </source>
</evidence>
<keyword evidence="12 13" id="KW-0472">Membrane</keyword>
<evidence type="ECO:0000256" key="1">
    <source>
        <dbReference type="ARBA" id="ARBA00000085"/>
    </source>
</evidence>
<dbReference type="SUPFAM" id="SSF47384">
    <property type="entry name" value="Homodimeric domain of signal transducing histidine kinase"/>
    <property type="match status" value="1"/>
</dbReference>
<dbReference type="Gene3D" id="3.30.450.20">
    <property type="entry name" value="PAS domain"/>
    <property type="match status" value="1"/>
</dbReference>
<dbReference type="Pfam" id="PF00672">
    <property type="entry name" value="HAMP"/>
    <property type="match status" value="1"/>
</dbReference>
<dbReference type="GO" id="GO:0030295">
    <property type="term" value="F:protein kinase activator activity"/>
    <property type="evidence" value="ECO:0007669"/>
    <property type="project" value="TreeGrafter"/>
</dbReference>
<dbReference type="Gene3D" id="1.10.287.130">
    <property type="match status" value="1"/>
</dbReference>
<evidence type="ECO:0000259" key="16">
    <source>
        <dbReference type="PROSITE" id="PS50885"/>
    </source>
</evidence>
<dbReference type="SMART" id="SM00388">
    <property type="entry name" value="HisKA"/>
    <property type="match status" value="1"/>
</dbReference>
<evidence type="ECO:0000256" key="4">
    <source>
        <dbReference type="ARBA" id="ARBA00022553"/>
    </source>
</evidence>
<dbReference type="FunFam" id="1.10.287.130:FF:000001">
    <property type="entry name" value="Two-component sensor histidine kinase"/>
    <property type="match status" value="1"/>
</dbReference>
<dbReference type="PROSITE" id="PS50885">
    <property type="entry name" value="HAMP"/>
    <property type="match status" value="1"/>
</dbReference>
<dbReference type="CDD" id="cd16922">
    <property type="entry name" value="HATPase_EvgS-ArcB-TorS-like"/>
    <property type="match status" value="1"/>
</dbReference>
<keyword evidence="7" id="KW-0547">Nucleotide-binding</keyword>
<dbReference type="SUPFAM" id="SSF55785">
    <property type="entry name" value="PYP-like sensor domain (PAS domain)"/>
    <property type="match status" value="1"/>
</dbReference>
<evidence type="ECO:0000313" key="18">
    <source>
        <dbReference type="Proteomes" id="UP000779900"/>
    </source>
</evidence>
<dbReference type="GO" id="GO:0007234">
    <property type="term" value="P:osmosensory signaling via phosphorelay pathway"/>
    <property type="evidence" value="ECO:0007669"/>
    <property type="project" value="TreeGrafter"/>
</dbReference>
<feature type="transmembrane region" description="Helical" evidence="13">
    <location>
        <begin position="36"/>
        <end position="55"/>
    </location>
</feature>
<dbReference type="CDD" id="cd00082">
    <property type="entry name" value="HisKA"/>
    <property type="match status" value="1"/>
</dbReference>
<dbReference type="Gene3D" id="6.10.340.10">
    <property type="match status" value="1"/>
</dbReference>
<evidence type="ECO:0000313" key="17">
    <source>
        <dbReference type="EMBL" id="MBM3330506.1"/>
    </source>
</evidence>
<comment type="caution">
    <text evidence="17">The sequence shown here is derived from an EMBL/GenBank/DDBJ whole genome shotgun (WGS) entry which is preliminary data.</text>
</comment>
<proteinExistence type="predicted"/>
<comment type="catalytic activity">
    <reaction evidence="1">
        <text>ATP + protein L-histidine = ADP + protein N-phospho-L-histidine.</text>
        <dbReference type="EC" id="2.7.13.3"/>
    </reaction>
</comment>
<feature type="domain" description="PAS" evidence="15">
    <location>
        <begin position="113"/>
        <end position="154"/>
    </location>
</feature>
<gene>
    <name evidence="17" type="ORF">FJY68_01485</name>
</gene>
<dbReference type="Gene3D" id="3.30.565.10">
    <property type="entry name" value="Histidine kinase-like ATPase, C-terminal domain"/>
    <property type="match status" value="1"/>
</dbReference>
<keyword evidence="9" id="KW-0067">ATP-binding</keyword>
<dbReference type="Pfam" id="PF00512">
    <property type="entry name" value="HisKA"/>
    <property type="match status" value="1"/>
</dbReference>
<dbReference type="InterPro" id="IPR050351">
    <property type="entry name" value="BphY/WalK/GraS-like"/>
</dbReference>
<dbReference type="InterPro" id="IPR036890">
    <property type="entry name" value="HATPase_C_sf"/>
</dbReference>
<dbReference type="SMART" id="SM00304">
    <property type="entry name" value="HAMP"/>
    <property type="match status" value="1"/>
</dbReference>
<dbReference type="AlphaFoldDB" id="A0A938BNU3"/>
<name>A0A938BNU3_UNCW3</name>
<keyword evidence="6 13" id="KW-0812">Transmembrane</keyword>
<evidence type="ECO:0000256" key="3">
    <source>
        <dbReference type="ARBA" id="ARBA00012438"/>
    </source>
</evidence>
<dbReference type="GO" id="GO:0005524">
    <property type="term" value="F:ATP binding"/>
    <property type="evidence" value="ECO:0007669"/>
    <property type="project" value="UniProtKB-KW"/>
</dbReference>
<dbReference type="FunFam" id="3.30.565.10:FF:000006">
    <property type="entry name" value="Sensor histidine kinase WalK"/>
    <property type="match status" value="1"/>
</dbReference>
<dbReference type="InterPro" id="IPR005467">
    <property type="entry name" value="His_kinase_dom"/>
</dbReference>
<keyword evidence="4" id="KW-0597">Phosphoprotein</keyword>
<dbReference type="GO" id="GO:0016020">
    <property type="term" value="C:membrane"/>
    <property type="evidence" value="ECO:0007669"/>
    <property type="project" value="UniProtKB-SubCell"/>
</dbReference>
<accession>A0A938BNU3</accession>
<dbReference type="Pfam" id="PF13188">
    <property type="entry name" value="PAS_8"/>
    <property type="match status" value="1"/>
</dbReference>
<dbReference type="EC" id="2.7.13.3" evidence="3"/>
<keyword evidence="8" id="KW-0418">Kinase</keyword>
<evidence type="ECO:0000256" key="11">
    <source>
        <dbReference type="ARBA" id="ARBA00023012"/>
    </source>
</evidence>
<dbReference type="PRINTS" id="PR00344">
    <property type="entry name" value="BCTRLSENSOR"/>
</dbReference>
<dbReference type="NCBIfam" id="TIGR00229">
    <property type="entry name" value="sensory_box"/>
    <property type="match status" value="1"/>
</dbReference>
<dbReference type="InterPro" id="IPR004358">
    <property type="entry name" value="Sig_transdc_His_kin-like_C"/>
</dbReference>
<dbReference type="EMBL" id="VGIR01000005">
    <property type="protein sequence ID" value="MBM3330506.1"/>
    <property type="molecule type" value="Genomic_DNA"/>
</dbReference>
<dbReference type="InterPro" id="IPR003594">
    <property type="entry name" value="HATPase_dom"/>
</dbReference>
<dbReference type="InterPro" id="IPR000014">
    <property type="entry name" value="PAS"/>
</dbReference>
<keyword evidence="11" id="KW-0902">Two-component regulatory system</keyword>
<evidence type="ECO:0000256" key="5">
    <source>
        <dbReference type="ARBA" id="ARBA00022679"/>
    </source>
</evidence>
<comment type="subcellular location">
    <subcellularLocation>
        <location evidence="2">Membrane</location>
        <topology evidence="2">Multi-pass membrane protein</topology>
    </subcellularLocation>
</comment>